<dbReference type="PANTHER" id="PTHR33169:SF25">
    <property type="entry name" value="DNA-BINDING PROTEIN YIZB-RELATED"/>
    <property type="match status" value="1"/>
</dbReference>
<name>A0A2N8PUF6_ENTAV</name>
<dbReference type="EMBL" id="RYZS01000002">
    <property type="protein sequence ID" value="RVU92750.1"/>
    <property type="molecule type" value="Genomic_DNA"/>
</dbReference>
<protein>
    <submittedName>
        <fullName evidence="2">PadR family transcriptional regulator</fullName>
    </submittedName>
</protein>
<dbReference type="InterPro" id="IPR036388">
    <property type="entry name" value="WH-like_DNA-bd_sf"/>
</dbReference>
<evidence type="ECO:0000313" key="4">
    <source>
        <dbReference type="Proteomes" id="UP000288388"/>
    </source>
</evidence>
<accession>A0A2N8PUF6</accession>
<organism evidence="2 5">
    <name type="scientific">Enterococcus avium</name>
    <name type="common">Streptococcus avium</name>
    <dbReference type="NCBI Taxonomy" id="33945"/>
    <lineage>
        <taxon>Bacteria</taxon>
        <taxon>Bacillati</taxon>
        <taxon>Bacillota</taxon>
        <taxon>Bacilli</taxon>
        <taxon>Lactobacillales</taxon>
        <taxon>Enterococcaceae</taxon>
        <taxon>Enterococcus</taxon>
    </lineage>
</organism>
<dbReference type="AlphaFoldDB" id="A0A2N8PUF6"/>
<dbReference type="RefSeq" id="WP_048720205.1">
    <property type="nucleotide sequence ID" value="NZ_JADPDV010000121.1"/>
</dbReference>
<dbReference type="SUPFAM" id="SSF46785">
    <property type="entry name" value="Winged helix' DNA-binding domain"/>
    <property type="match status" value="1"/>
</dbReference>
<evidence type="ECO:0000313" key="2">
    <source>
        <dbReference type="EMBL" id="MDT2402124.1"/>
    </source>
</evidence>
<dbReference type="Proteomes" id="UP000288388">
    <property type="component" value="Unassembled WGS sequence"/>
</dbReference>
<gene>
    <name evidence="3" type="ORF">EK398_19890</name>
    <name evidence="2" type="ORF">P7D43_07060</name>
</gene>
<proteinExistence type="predicted"/>
<evidence type="ECO:0000313" key="3">
    <source>
        <dbReference type="EMBL" id="RVU92750.1"/>
    </source>
</evidence>
<sequence length="110" mass="12650">MNQQVSSQMLKGILMGCILIILSKKELYGYKISEELQKFGFDSIPKGTIYPLLMNMDKKGLIVGEMRASDEGPQRKYYHLTENGLNEKESFIKQWVFLSGNVEKLLKENN</sequence>
<comment type="caution">
    <text evidence="2">The sequence shown here is derived from an EMBL/GenBank/DDBJ whole genome shotgun (WGS) entry which is preliminary data.</text>
</comment>
<dbReference type="InterPro" id="IPR052509">
    <property type="entry name" value="Metal_resp_DNA-bind_regulator"/>
</dbReference>
<dbReference type="InterPro" id="IPR036390">
    <property type="entry name" value="WH_DNA-bd_sf"/>
</dbReference>
<reference evidence="3 4" key="1">
    <citation type="submission" date="2018-12" db="EMBL/GenBank/DDBJ databases">
        <title>A novel vanA-carrying plasmid in a clinical isolate of Enterococcus avium.</title>
        <authorList>
            <person name="Bernasconi O.J."/>
            <person name="Luzzaro F."/>
            <person name="Endimiani A."/>
        </authorList>
    </citation>
    <scope>NUCLEOTIDE SEQUENCE [LARGE SCALE GENOMIC DNA]</scope>
    <source>
        <strain evidence="3 4">LC0559/18</strain>
    </source>
</reference>
<dbReference type="EMBL" id="JARPWH010000017">
    <property type="protein sequence ID" value="MDT2402124.1"/>
    <property type="molecule type" value="Genomic_DNA"/>
</dbReference>
<dbReference type="InterPro" id="IPR005149">
    <property type="entry name" value="Tscrpt_reg_PadR_N"/>
</dbReference>
<evidence type="ECO:0000313" key="5">
    <source>
        <dbReference type="Proteomes" id="UP001260773"/>
    </source>
</evidence>
<dbReference type="Pfam" id="PF03551">
    <property type="entry name" value="PadR"/>
    <property type="match status" value="1"/>
</dbReference>
<evidence type="ECO:0000259" key="1">
    <source>
        <dbReference type="Pfam" id="PF03551"/>
    </source>
</evidence>
<reference evidence="2" key="2">
    <citation type="submission" date="2023-03" db="EMBL/GenBank/DDBJ databases">
        <authorList>
            <person name="Shen W."/>
            <person name="Cai J."/>
        </authorList>
    </citation>
    <scope>NUCLEOTIDE SEQUENCE</scope>
    <source>
        <strain evidence="2">P33-2</strain>
    </source>
</reference>
<dbReference type="Gene3D" id="1.10.10.10">
    <property type="entry name" value="Winged helix-like DNA-binding domain superfamily/Winged helix DNA-binding domain"/>
    <property type="match status" value="1"/>
</dbReference>
<dbReference type="Proteomes" id="UP001260773">
    <property type="component" value="Unassembled WGS sequence"/>
</dbReference>
<feature type="domain" description="Transcription regulator PadR N-terminal" evidence="1">
    <location>
        <begin position="18"/>
        <end position="86"/>
    </location>
</feature>
<dbReference type="PANTHER" id="PTHR33169">
    <property type="entry name" value="PADR-FAMILY TRANSCRIPTIONAL REGULATOR"/>
    <property type="match status" value="1"/>
</dbReference>